<comment type="cofactor">
    <cofactor evidence="1">
        <name>a divalent metal cation</name>
        <dbReference type="ChEBI" id="CHEBI:60240"/>
    </cofactor>
</comment>
<dbReference type="OrthoDB" id="8717144at2"/>
<accession>A0A556A6L0</accession>
<dbReference type="InterPro" id="IPR005493">
    <property type="entry name" value="RraA/RraA-like"/>
</dbReference>
<evidence type="ECO:0000256" key="1">
    <source>
        <dbReference type="ARBA" id="ARBA00001968"/>
    </source>
</evidence>
<keyword evidence="5" id="KW-0460">Magnesium</keyword>
<evidence type="ECO:0000256" key="4">
    <source>
        <dbReference type="ARBA" id="ARBA00030169"/>
    </source>
</evidence>
<dbReference type="InterPro" id="IPR036704">
    <property type="entry name" value="RraA/RraA-like_sf"/>
</dbReference>
<dbReference type="PANTHER" id="PTHR33254:SF4">
    <property type="entry name" value="4-HYDROXY-4-METHYL-2-OXOGLUTARATE ALDOLASE 3-RELATED"/>
    <property type="match status" value="1"/>
</dbReference>
<protein>
    <recommendedName>
        <fullName evidence="2">Putative 4-hydroxy-4-methyl-2-oxoglutarate aldolase</fullName>
    </recommendedName>
    <alternativeName>
        <fullName evidence="3">Regulator of ribonuclease activity homolog</fullName>
    </alternativeName>
    <alternativeName>
        <fullName evidence="4">RraA-like protein</fullName>
    </alternativeName>
</protein>
<dbReference type="GO" id="GO:0046872">
    <property type="term" value="F:metal ion binding"/>
    <property type="evidence" value="ECO:0007669"/>
    <property type="project" value="UniProtKB-KW"/>
</dbReference>
<dbReference type="CDD" id="cd16841">
    <property type="entry name" value="RraA_family"/>
    <property type="match status" value="1"/>
</dbReference>
<feature type="binding site" evidence="5">
    <location>
        <position position="113"/>
    </location>
    <ligand>
        <name>substrate</name>
    </ligand>
</feature>
<comment type="caution">
    <text evidence="6">The sequence shown here is derived from an EMBL/GenBank/DDBJ whole genome shotgun (WGS) entry which is preliminary data.</text>
</comment>
<keyword evidence="5" id="KW-0479">Metal-binding</keyword>
<comment type="cofactor">
    <cofactor evidence="5">
        <name>Mg(2+)</name>
        <dbReference type="ChEBI" id="CHEBI:18420"/>
    </cofactor>
</comment>
<reference evidence="6 7" key="1">
    <citation type="submission" date="2019-07" db="EMBL/GenBank/DDBJ databases">
        <title>Qingshengfaniella alkalisoli gen. nov., sp. nov., isolated from saline soil.</title>
        <authorList>
            <person name="Xu L."/>
            <person name="Huang X.-X."/>
            <person name="Sun J.-Q."/>
        </authorList>
    </citation>
    <scope>NUCLEOTIDE SEQUENCE [LARGE SCALE GENOMIC DNA]</scope>
    <source>
        <strain evidence="6 7">DSM 27279</strain>
    </source>
</reference>
<dbReference type="PANTHER" id="PTHR33254">
    <property type="entry name" value="4-HYDROXY-4-METHYL-2-OXOGLUTARATE ALDOLASE 3-RELATED"/>
    <property type="match status" value="1"/>
</dbReference>
<dbReference type="SUPFAM" id="SSF89562">
    <property type="entry name" value="RraA-like"/>
    <property type="match status" value="1"/>
</dbReference>
<dbReference type="Gene3D" id="3.50.30.40">
    <property type="entry name" value="Ribonuclease E inhibitor RraA/RraA-like"/>
    <property type="match status" value="1"/>
</dbReference>
<proteinExistence type="predicted"/>
<evidence type="ECO:0000313" key="7">
    <source>
        <dbReference type="Proteomes" id="UP000318405"/>
    </source>
</evidence>
<feature type="binding site" evidence="5">
    <location>
        <position position="114"/>
    </location>
    <ligand>
        <name>Mg(2+)</name>
        <dbReference type="ChEBI" id="CHEBI:18420"/>
    </ligand>
</feature>
<dbReference type="AlphaFoldDB" id="A0A556A6L0"/>
<evidence type="ECO:0000313" key="6">
    <source>
        <dbReference type="EMBL" id="TSH88504.1"/>
    </source>
</evidence>
<keyword evidence="7" id="KW-1185">Reference proteome</keyword>
<gene>
    <name evidence="6" type="ORF">FOZ76_26885</name>
</gene>
<evidence type="ECO:0000256" key="5">
    <source>
        <dbReference type="PIRSR" id="PIRSR605493-1"/>
    </source>
</evidence>
<dbReference type="EMBL" id="VLTJ01000044">
    <property type="protein sequence ID" value="TSH88504.1"/>
    <property type="molecule type" value="Genomic_DNA"/>
</dbReference>
<evidence type="ECO:0000256" key="3">
    <source>
        <dbReference type="ARBA" id="ARBA00029596"/>
    </source>
</evidence>
<feature type="binding site" evidence="5">
    <location>
        <begin position="91"/>
        <end position="94"/>
    </location>
    <ligand>
        <name>substrate</name>
    </ligand>
</feature>
<name>A0A556A6L0_9BURK</name>
<dbReference type="NCBIfam" id="NF004850">
    <property type="entry name" value="PRK06201.1"/>
    <property type="match status" value="1"/>
</dbReference>
<evidence type="ECO:0000256" key="2">
    <source>
        <dbReference type="ARBA" id="ARBA00016549"/>
    </source>
</evidence>
<dbReference type="Proteomes" id="UP000318405">
    <property type="component" value="Unassembled WGS sequence"/>
</dbReference>
<organism evidence="6 7">
    <name type="scientific">Verticiella sediminum</name>
    <dbReference type="NCBI Taxonomy" id="1247510"/>
    <lineage>
        <taxon>Bacteria</taxon>
        <taxon>Pseudomonadati</taxon>
        <taxon>Pseudomonadota</taxon>
        <taxon>Betaproteobacteria</taxon>
        <taxon>Burkholderiales</taxon>
        <taxon>Alcaligenaceae</taxon>
        <taxon>Verticiella</taxon>
    </lineage>
</organism>
<dbReference type="Pfam" id="PF03737">
    <property type="entry name" value="RraA-like"/>
    <property type="match status" value="1"/>
</dbReference>
<sequence length="213" mass="22305">MQETTMSDDDTRLLAAFEGLPTSAISDCMDRLAGTYRLAPRHGATPMLGYAHTVRVRAGDNLHIHDALQRVRPGDVLVVDGGGCEERALVGEILMRVAMSRGAAGFVIDGAVRDVAAFRAAAFPCYARGVTHRGPYKHGPGGSATAVVIDGVPVSHGDVVVGDEDGVVFVPRERAGQVAAAARAKLAAEAEILAQIDAGTYDETWIAAALMRG</sequence>